<proteinExistence type="predicted"/>
<dbReference type="KEGG" id="jcu:105649230"/>
<organism evidence="1 2">
    <name type="scientific">Jatropha curcas</name>
    <name type="common">Barbados nut</name>
    <dbReference type="NCBI Taxonomy" id="180498"/>
    <lineage>
        <taxon>Eukaryota</taxon>
        <taxon>Viridiplantae</taxon>
        <taxon>Streptophyta</taxon>
        <taxon>Embryophyta</taxon>
        <taxon>Tracheophyta</taxon>
        <taxon>Spermatophyta</taxon>
        <taxon>Magnoliopsida</taxon>
        <taxon>eudicotyledons</taxon>
        <taxon>Gunneridae</taxon>
        <taxon>Pentapetalae</taxon>
        <taxon>rosids</taxon>
        <taxon>fabids</taxon>
        <taxon>Malpighiales</taxon>
        <taxon>Euphorbiaceae</taxon>
        <taxon>Crotonoideae</taxon>
        <taxon>Jatropheae</taxon>
        <taxon>Jatropha</taxon>
    </lineage>
</organism>
<evidence type="ECO:0000313" key="2">
    <source>
        <dbReference type="Proteomes" id="UP000027138"/>
    </source>
</evidence>
<keyword evidence="2" id="KW-1185">Reference proteome</keyword>
<dbReference type="STRING" id="180498.A0A067JD11"/>
<dbReference type="InterPro" id="IPR009818">
    <property type="entry name" value="PAM2_motif"/>
</dbReference>
<dbReference type="Proteomes" id="UP000027138">
    <property type="component" value="Unassembled WGS sequence"/>
</dbReference>
<evidence type="ECO:0000313" key="1">
    <source>
        <dbReference type="EMBL" id="KDP21701.1"/>
    </source>
</evidence>
<dbReference type="PANTHER" id="PTHR33790">
    <property type="entry name" value="OS05G0344200 PROTEIN"/>
    <property type="match status" value="1"/>
</dbReference>
<reference evidence="1 2" key="1">
    <citation type="journal article" date="2014" name="PLoS ONE">
        <title>Global Analysis of Gene Expression Profiles in Physic Nut (Jatropha curcas L.) Seedlings Exposed to Salt Stress.</title>
        <authorList>
            <person name="Zhang L."/>
            <person name="Zhang C."/>
            <person name="Wu P."/>
            <person name="Chen Y."/>
            <person name="Li M."/>
            <person name="Jiang H."/>
            <person name="Wu G."/>
        </authorList>
    </citation>
    <scope>NUCLEOTIDE SEQUENCE [LARGE SCALE GENOMIC DNA]</scope>
    <source>
        <strain evidence="2">cv. GZQX0401</strain>
        <tissue evidence="1">Young leaves</tissue>
    </source>
</reference>
<gene>
    <name evidence="1" type="ORF">JCGZ_03372</name>
</gene>
<protein>
    <submittedName>
        <fullName evidence="1">Uncharacterized protein</fullName>
    </submittedName>
</protein>
<accession>A0A067JD11</accession>
<dbReference type="OrthoDB" id="1918588at2759"/>
<dbReference type="InterPro" id="IPR040414">
    <property type="entry name" value="CID1/CID2"/>
</dbReference>
<name>A0A067JD11_JATCU</name>
<sequence length="136" mass="15821">MEVISHTSTLNPNAPLFVPMAYRSVEDFSDQWWSLVHSSPSFRDYWLEECFTDPQIDPLHFNFFDEVDVDSLFCDCVDTKQAVEMEEKEHSKDLVSIGVMKWQKGRAQVAQVPKYVEKAPRIVSVRVSPRTIQQPR</sequence>
<dbReference type="PANTHER" id="PTHR33790:SF1">
    <property type="entry name" value="PROTEIN EARLY RESPONSIVE TO DEHYDRATION 15"/>
    <property type="match status" value="1"/>
</dbReference>
<dbReference type="EMBL" id="KK915609">
    <property type="protein sequence ID" value="KDP21701.1"/>
    <property type="molecule type" value="Genomic_DNA"/>
</dbReference>
<dbReference type="Pfam" id="PF07145">
    <property type="entry name" value="PAM2"/>
    <property type="match status" value="1"/>
</dbReference>
<dbReference type="AlphaFoldDB" id="A0A067JD11"/>